<sequence>MCGRVRRTYAEAMCFGRKQSKALHVYGADDMLADGSAAGCTSGLALAIGSDLAGRVVICAALAFDRMFVDVARNAQRRFSSPQCQSRVRAAAAHRARKAAA</sequence>
<accession>A0ABX4QUT6</accession>
<proteinExistence type="predicted"/>
<feature type="domain" description="Zinc finger CGNR" evidence="1">
    <location>
        <begin position="55"/>
        <end position="98"/>
    </location>
</feature>
<dbReference type="Pfam" id="PF11706">
    <property type="entry name" value="zf-CGNR"/>
    <property type="match status" value="1"/>
</dbReference>
<evidence type="ECO:0000313" key="2">
    <source>
        <dbReference type="EMBL" id="PKH38969.1"/>
    </source>
</evidence>
<protein>
    <recommendedName>
        <fullName evidence="1">Zinc finger CGNR domain-containing protein</fullName>
    </recommendedName>
</protein>
<organism evidence="2 3">
    <name type="scientific">Nocardioides alpinus</name>
    <dbReference type="NCBI Taxonomy" id="748909"/>
    <lineage>
        <taxon>Bacteria</taxon>
        <taxon>Bacillati</taxon>
        <taxon>Actinomycetota</taxon>
        <taxon>Actinomycetes</taxon>
        <taxon>Propionibacteriales</taxon>
        <taxon>Nocardioidaceae</taxon>
        <taxon>Nocardioides</taxon>
    </lineage>
</organism>
<keyword evidence="3" id="KW-1185">Reference proteome</keyword>
<dbReference type="SUPFAM" id="SSF160904">
    <property type="entry name" value="Jann2411-like"/>
    <property type="match status" value="1"/>
</dbReference>
<evidence type="ECO:0000313" key="3">
    <source>
        <dbReference type="Proteomes" id="UP000233565"/>
    </source>
</evidence>
<comment type="caution">
    <text evidence="2">The sequence shown here is derived from an EMBL/GenBank/DDBJ whole genome shotgun (WGS) entry which is preliminary data.</text>
</comment>
<dbReference type="EMBL" id="PJBV01000032">
    <property type="protein sequence ID" value="PKH38969.1"/>
    <property type="molecule type" value="Genomic_DNA"/>
</dbReference>
<dbReference type="InterPro" id="IPR021005">
    <property type="entry name" value="Znf_CGNR"/>
</dbReference>
<reference evidence="2 3" key="1">
    <citation type="submission" date="2017-12" db="EMBL/GenBank/DDBJ databases">
        <title>Pharmacopeia of the Arctic Ocean.</title>
        <authorList>
            <person name="Collins E."/>
            <person name="Ducluzeau A.-L."/>
        </authorList>
    </citation>
    <scope>NUCLEOTIDE SEQUENCE [LARGE SCALE GENOMIC DNA]</scope>
    <source>
        <strain evidence="2 3">DSM 23325</strain>
    </source>
</reference>
<dbReference type="InterPro" id="IPR023286">
    <property type="entry name" value="ABATE_dom_sf"/>
</dbReference>
<gene>
    <name evidence="2" type="ORF">CXG46_14660</name>
</gene>
<dbReference type="Gene3D" id="1.10.3300.10">
    <property type="entry name" value="Jann2411-like domain"/>
    <property type="match status" value="1"/>
</dbReference>
<evidence type="ECO:0000259" key="1">
    <source>
        <dbReference type="Pfam" id="PF11706"/>
    </source>
</evidence>
<name>A0ABX4QUT6_9ACTN</name>
<dbReference type="Proteomes" id="UP000233565">
    <property type="component" value="Unassembled WGS sequence"/>
</dbReference>